<dbReference type="Proteomes" id="UP001229421">
    <property type="component" value="Unassembled WGS sequence"/>
</dbReference>
<organism evidence="2 3">
    <name type="scientific">Tagetes erecta</name>
    <name type="common">African marigold</name>
    <dbReference type="NCBI Taxonomy" id="13708"/>
    <lineage>
        <taxon>Eukaryota</taxon>
        <taxon>Viridiplantae</taxon>
        <taxon>Streptophyta</taxon>
        <taxon>Embryophyta</taxon>
        <taxon>Tracheophyta</taxon>
        <taxon>Spermatophyta</taxon>
        <taxon>Magnoliopsida</taxon>
        <taxon>eudicotyledons</taxon>
        <taxon>Gunneridae</taxon>
        <taxon>Pentapetalae</taxon>
        <taxon>asterids</taxon>
        <taxon>campanulids</taxon>
        <taxon>Asterales</taxon>
        <taxon>Asteraceae</taxon>
        <taxon>Asteroideae</taxon>
        <taxon>Heliantheae alliance</taxon>
        <taxon>Tageteae</taxon>
        <taxon>Tagetes</taxon>
    </lineage>
</organism>
<protein>
    <submittedName>
        <fullName evidence="2">Uncharacterized protein</fullName>
    </submittedName>
</protein>
<name>A0AAD8LBP3_TARER</name>
<proteinExistence type="predicted"/>
<feature type="transmembrane region" description="Helical" evidence="1">
    <location>
        <begin position="24"/>
        <end position="47"/>
    </location>
</feature>
<dbReference type="EMBL" id="JAUHHV010000001">
    <property type="protein sequence ID" value="KAK1434740.1"/>
    <property type="molecule type" value="Genomic_DNA"/>
</dbReference>
<keyword evidence="1" id="KW-1133">Transmembrane helix</keyword>
<accession>A0AAD8LBP3</accession>
<dbReference type="AlphaFoldDB" id="A0AAD8LBP3"/>
<evidence type="ECO:0000313" key="2">
    <source>
        <dbReference type="EMBL" id="KAK1434740.1"/>
    </source>
</evidence>
<sequence>MVVETRRFGYQRANASFIVWQKQLLLLPYLSLSLSSFSISIVTLPLLDTSLRSAAVTTATLILLFMAGVGASQCSLLLVVKFSVEYIGNPSYLWMCPKTNHGYLVQLIVAQQIVVYRCTWAEWVTPVSVVSMSGLNSVLTES</sequence>
<evidence type="ECO:0000256" key="1">
    <source>
        <dbReference type="SAM" id="Phobius"/>
    </source>
</evidence>
<evidence type="ECO:0000313" key="3">
    <source>
        <dbReference type="Proteomes" id="UP001229421"/>
    </source>
</evidence>
<reference evidence="2" key="1">
    <citation type="journal article" date="2023" name="bioRxiv">
        <title>Improved chromosome-level genome assembly for marigold (Tagetes erecta).</title>
        <authorList>
            <person name="Jiang F."/>
            <person name="Yuan L."/>
            <person name="Wang S."/>
            <person name="Wang H."/>
            <person name="Xu D."/>
            <person name="Wang A."/>
            <person name="Fan W."/>
        </authorList>
    </citation>
    <scope>NUCLEOTIDE SEQUENCE</scope>
    <source>
        <strain evidence="2">WSJ</strain>
        <tissue evidence="2">Leaf</tissue>
    </source>
</reference>
<keyword evidence="1" id="KW-0812">Transmembrane</keyword>
<feature type="transmembrane region" description="Helical" evidence="1">
    <location>
        <begin position="59"/>
        <end position="80"/>
    </location>
</feature>
<keyword evidence="3" id="KW-1185">Reference proteome</keyword>
<gene>
    <name evidence="2" type="ORF">QVD17_00490</name>
</gene>
<keyword evidence="1" id="KW-0472">Membrane</keyword>
<comment type="caution">
    <text evidence="2">The sequence shown here is derived from an EMBL/GenBank/DDBJ whole genome shotgun (WGS) entry which is preliminary data.</text>
</comment>